<evidence type="ECO:0008006" key="4">
    <source>
        <dbReference type="Google" id="ProtNLM"/>
    </source>
</evidence>
<evidence type="ECO:0000256" key="1">
    <source>
        <dbReference type="SAM" id="Phobius"/>
    </source>
</evidence>
<dbReference type="Proteomes" id="UP000054695">
    <property type="component" value="Unassembled WGS sequence"/>
</dbReference>
<feature type="transmembrane region" description="Helical" evidence="1">
    <location>
        <begin position="21"/>
        <end position="46"/>
    </location>
</feature>
<dbReference type="RefSeq" id="WP_058459037.1">
    <property type="nucleotide sequence ID" value="NZ_CAAAIY010000016.1"/>
</dbReference>
<keyword evidence="1" id="KW-1133">Transmembrane helix</keyword>
<dbReference type="EMBL" id="LNXU01000015">
    <property type="protein sequence ID" value="KTC74461.1"/>
    <property type="molecule type" value="Genomic_DNA"/>
</dbReference>
<dbReference type="STRING" id="447.Lboz_1374"/>
<evidence type="ECO:0000313" key="3">
    <source>
        <dbReference type="Proteomes" id="UP000054695"/>
    </source>
</evidence>
<proteinExistence type="predicted"/>
<evidence type="ECO:0000313" key="2">
    <source>
        <dbReference type="EMBL" id="KTC74461.1"/>
    </source>
</evidence>
<dbReference type="AlphaFoldDB" id="A0A0W0RTV0"/>
<keyword evidence="1" id="KW-0812">Transmembrane</keyword>
<organism evidence="2 3">
    <name type="scientific">Legionella bozemanae</name>
    <name type="common">Fluoribacter bozemanae</name>
    <dbReference type="NCBI Taxonomy" id="447"/>
    <lineage>
        <taxon>Bacteria</taxon>
        <taxon>Pseudomonadati</taxon>
        <taxon>Pseudomonadota</taxon>
        <taxon>Gammaproteobacteria</taxon>
        <taxon>Legionellales</taxon>
        <taxon>Legionellaceae</taxon>
        <taxon>Legionella</taxon>
    </lineage>
</organism>
<keyword evidence="1" id="KW-0472">Membrane</keyword>
<sequence>MKKQGKKKRNILHPANVYLHMVRNACFGLLITALALFVGMLGYHYLEKMPWVDAFMNASMILSGMGPAANLVTASGKIFAGCYALFSGLAFIAIMVIILSPLIHQFFRKIHLESKTIYSDDQD</sequence>
<name>A0A0W0RTV0_LEGBO</name>
<dbReference type="OrthoDB" id="465094at2"/>
<dbReference type="PATRIC" id="fig|447.4.peg.1466"/>
<protein>
    <recommendedName>
        <fullName evidence="4">Potassium channel domain-containing protein</fullName>
    </recommendedName>
</protein>
<keyword evidence="3" id="KW-1185">Reference proteome</keyword>
<feature type="transmembrane region" description="Helical" evidence="1">
    <location>
        <begin position="78"/>
        <end position="99"/>
    </location>
</feature>
<gene>
    <name evidence="2" type="ORF">Lboz_1374</name>
</gene>
<reference evidence="2 3" key="1">
    <citation type="submission" date="2015-11" db="EMBL/GenBank/DDBJ databases">
        <title>Genomic analysis of 38 Legionella species identifies large and diverse effector repertoires.</title>
        <authorList>
            <person name="Burstein D."/>
            <person name="Amaro F."/>
            <person name="Zusman T."/>
            <person name="Lifshitz Z."/>
            <person name="Cohen O."/>
            <person name="Gilbert J.A."/>
            <person name="Pupko T."/>
            <person name="Shuman H.A."/>
            <person name="Segal G."/>
        </authorList>
    </citation>
    <scope>NUCLEOTIDE SEQUENCE [LARGE SCALE GENOMIC DNA]</scope>
    <source>
        <strain evidence="2 3">WIGA</strain>
    </source>
</reference>
<accession>A0A0W0RTV0</accession>
<dbReference type="Gene3D" id="1.10.287.70">
    <property type="match status" value="1"/>
</dbReference>
<comment type="caution">
    <text evidence="2">The sequence shown here is derived from an EMBL/GenBank/DDBJ whole genome shotgun (WGS) entry which is preliminary data.</text>
</comment>